<dbReference type="PANTHER" id="PTHR48100:SF1">
    <property type="entry name" value="HISTIDINE PHOSPHATASE FAMILY PROTEIN-RELATED"/>
    <property type="match status" value="1"/>
</dbReference>
<accession>A0ABR9ZT39</accession>
<keyword evidence="1" id="KW-0324">Glycolysis</keyword>
<dbReference type="PROSITE" id="PS00175">
    <property type="entry name" value="PG_MUTASE"/>
    <property type="match status" value="1"/>
</dbReference>
<reference evidence="3 4" key="1">
    <citation type="submission" date="2020-11" db="EMBL/GenBank/DDBJ databases">
        <title>Fusibacter basophilias sp. nov.</title>
        <authorList>
            <person name="Qiu D."/>
        </authorList>
    </citation>
    <scope>NUCLEOTIDE SEQUENCE [LARGE SCALE GENOMIC DNA]</scope>
    <source>
        <strain evidence="3 4">Q10-2</strain>
    </source>
</reference>
<keyword evidence="2" id="KW-0413">Isomerase</keyword>
<dbReference type="Proteomes" id="UP000614200">
    <property type="component" value="Unassembled WGS sequence"/>
</dbReference>
<dbReference type="CDD" id="cd07067">
    <property type="entry name" value="HP_PGM_like"/>
    <property type="match status" value="1"/>
</dbReference>
<dbReference type="Pfam" id="PF00300">
    <property type="entry name" value="His_Phos_1"/>
    <property type="match status" value="1"/>
</dbReference>
<name>A0ABR9ZT39_9FIRM</name>
<gene>
    <name evidence="3" type="ORF">ISU02_10915</name>
</gene>
<dbReference type="EMBL" id="JADKNH010000006">
    <property type="protein sequence ID" value="MBF4693637.1"/>
    <property type="molecule type" value="Genomic_DNA"/>
</dbReference>
<comment type="caution">
    <text evidence="3">The sequence shown here is derived from an EMBL/GenBank/DDBJ whole genome shotgun (WGS) entry which is preliminary data.</text>
</comment>
<organism evidence="3 4">
    <name type="scientific">Fusibacter ferrireducens</name>
    <dbReference type="NCBI Taxonomy" id="2785058"/>
    <lineage>
        <taxon>Bacteria</taxon>
        <taxon>Bacillati</taxon>
        <taxon>Bacillota</taxon>
        <taxon>Clostridia</taxon>
        <taxon>Eubacteriales</taxon>
        <taxon>Eubacteriales Family XII. Incertae Sedis</taxon>
        <taxon>Fusibacter</taxon>
    </lineage>
</organism>
<dbReference type="InterPro" id="IPR013078">
    <property type="entry name" value="His_Pase_superF_clade-1"/>
</dbReference>
<dbReference type="InterPro" id="IPR050275">
    <property type="entry name" value="PGM_Phosphatase"/>
</dbReference>
<dbReference type="SUPFAM" id="SSF53254">
    <property type="entry name" value="Phosphoglycerate mutase-like"/>
    <property type="match status" value="1"/>
</dbReference>
<evidence type="ECO:0000313" key="3">
    <source>
        <dbReference type="EMBL" id="MBF4693637.1"/>
    </source>
</evidence>
<dbReference type="PIRSF" id="PIRSF000709">
    <property type="entry name" value="6PFK_2-Ptase"/>
    <property type="match status" value="1"/>
</dbReference>
<evidence type="ECO:0000256" key="2">
    <source>
        <dbReference type="ARBA" id="ARBA00023235"/>
    </source>
</evidence>
<sequence>MLEIYMARHGQTEWNVLGRMQGWLNSPLTESGIQSAHYLGREIRPLEFDAYYSSPSNRALNTLQIATNNAVHITCDDRLREIGLGSWQGMLSEDIEKKYPKAYREYYFEPEKFKLEDGENYHMLYKRVDDFVRELLDRHFEANRFKRVMIVTHGVTLMMLRLIFNGDQIHKIKDYHVAGNAKLHIYKYDGSRFKCLHEPTEEHLKR</sequence>
<evidence type="ECO:0000256" key="1">
    <source>
        <dbReference type="ARBA" id="ARBA00023152"/>
    </source>
</evidence>
<dbReference type="PANTHER" id="PTHR48100">
    <property type="entry name" value="BROAD-SPECIFICITY PHOSPHATASE YOR283W-RELATED"/>
    <property type="match status" value="1"/>
</dbReference>
<dbReference type="InterPro" id="IPR001345">
    <property type="entry name" value="PG/BPGM_mutase_AS"/>
</dbReference>
<proteinExistence type="predicted"/>
<dbReference type="InterPro" id="IPR029033">
    <property type="entry name" value="His_PPase_superfam"/>
</dbReference>
<dbReference type="SMART" id="SM00855">
    <property type="entry name" value="PGAM"/>
    <property type="match status" value="1"/>
</dbReference>
<evidence type="ECO:0000313" key="4">
    <source>
        <dbReference type="Proteomes" id="UP000614200"/>
    </source>
</evidence>
<protein>
    <submittedName>
        <fullName evidence="3">Histidine phosphatase family protein</fullName>
    </submittedName>
</protein>
<dbReference type="RefSeq" id="WP_194701880.1">
    <property type="nucleotide sequence ID" value="NZ_JADKNH010000006.1"/>
</dbReference>
<keyword evidence="4" id="KW-1185">Reference proteome</keyword>
<dbReference type="Gene3D" id="3.40.50.1240">
    <property type="entry name" value="Phosphoglycerate mutase-like"/>
    <property type="match status" value="1"/>
</dbReference>